<sequence length="221" mass="25209">MPHALKKQSYVPIRSFHMLLRRLRFPKHVQVRPCGSVQAAEALRKRPMMAFGILGLGMSATAALSKLVLYYHQPSLEDHPSWWDVWTAEHPADKVFKAADLDGDGHVDRIELWHYMMSRGIMDMSGFNAIWAEISQTESESISLQEFRHFHDNAERNFYLCLWRSLLADPTFLGSALYLSGSVLFATMPYWSLASNATMMKMGQVFYIFGGVLFLSQTLVA</sequence>
<evidence type="ECO:0000313" key="5">
    <source>
        <dbReference type="Proteomes" id="UP001178507"/>
    </source>
</evidence>
<proteinExistence type="predicted"/>
<reference evidence="4" key="1">
    <citation type="submission" date="2023-08" db="EMBL/GenBank/DDBJ databases">
        <authorList>
            <person name="Chen Y."/>
            <person name="Shah S."/>
            <person name="Dougan E. K."/>
            <person name="Thang M."/>
            <person name="Chan C."/>
        </authorList>
    </citation>
    <scope>NUCLEOTIDE SEQUENCE</scope>
</reference>
<feature type="transmembrane region" description="Helical" evidence="2">
    <location>
        <begin position="48"/>
        <end position="71"/>
    </location>
</feature>
<accession>A0AA36J2Y2</accession>
<dbReference type="PROSITE" id="PS50222">
    <property type="entry name" value="EF_HAND_2"/>
    <property type="match status" value="1"/>
</dbReference>
<feature type="transmembrane region" description="Helical" evidence="2">
    <location>
        <begin position="172"/>
        <end position="193"/>
    </location>
</feature>
<keyword evidence="1" id="KW-0106">Calcium</keyword>
<dbReference type="InterPro" id="IPR002048">
    <property type="entry name" value="EF_hand_dom"/>
</dbReference>
<dbReference type="SUPFAM" id="SSF47473">
    <property type="entry name" value="EF-hand"/>
    <property type="match status" value="1"/>
</dbReference>
<feature type="transmembrane region" description="Helical" evidence="2">
    <location>
        <begin position="205"/>
        <end position="220"/>
    </location>
</feature>
<evidence type="ECO:0000256" key="2">
    <source>
        <dbReference type="SAM" id="Phobius"/>
    </source>
</evidence>
<keyword evidence="5" id="KW-1185">Reference proteome</keyword>
<evidence type="ECO:0000259" key="3">
    <source>
        <dbReference type="PROSITE" id="PS50222"/>
    </source>
</evidence>
<dbReference type="AlphaFoldDB" id="A0AA36J2Y2"/>
<dbReference type="Proteomes" id="UP001178507">
    <property type="component" value="Unassembled WGS sequence"/>
</dbReference>
<dbReference type="Pfam" id="PF13202">
    <property type="entry name" value="EF-hand_5"/>
    <property type="match status" value="1"/>
</dbReference>
<evidence type="ECO:0000313" key="4">
    <source>
        <dbReference type="EMBL" id="CAJ1398650.1"/>
    </source>
</evidence>
<protein>
    <recommendedName>
        <fullName evidence="3">EF-hand domain-containing protein</fullName>
    </recommendedName>
</protein>
<comment type="caution">
    <text evidence="4">The sequence shown here is derived from an EMBL/GenBank/DDBJ whole genome shotgun (WGS) entry which is preliminary data.</text>
</comment>
<organism evidence="4 5">
    <name type="scientific">Effrenium voratum</name>
    <dbReference type="NCBI Taxonomy" id="2562239"/>
    <lineage>
        <taxon>Eukaryota</taxon>
        <taxon>Sar</taxon>
        <taxon>Alveolata</taxon>
        <taxon>Dinophyceae</taxon>
        <taxon>Suessiales</taxon>
        <taxon>Symbiodiniaceae</taxon>
        <taxon>Effrenium</taxon>
    </lineage>
</organism>
<dbReference type="InterPro" id="IPR011992">
    <property type="entry name" value="EF-hand-dom_pair"/>
</dbReference>
<dbReference type="GO" id="GO:0005509">
    <property type="term" value="F:calcium ion binding"/>
    <property type="evidence" value="ECO:0007669"/>
    <property type="project" value="InterPro"/>
</dbReference>
<gene>
    <name evidence="4" type="ORF">EVOR1521_LOCUS22385</name>
</gene>
<name>A0AA36J2Y2_9DINO</name>
<dbReference type="EMBL" id="CAUJNA010003306">
    <property type="protein sequence ID" value="CAJ1398650.1"/>
    <property type="molecule type" value="Genomic_DNA"/>
</dbReference>
<dbReference type="PROSITE" id="PS00018">
    <property type="entry name" value="EF_HAND_1"/>
    <property type="match status" value="1"/>
</dbReference>
<evidence type="ECO:0000256" key="1">
    <source>
        <dbReference type="ARBA" id="ARBA00022837"/>
    </source>
</evidence>
<keyword evidence="2" id="KW-1133">Transmembrane helix</keyword>
<keyword evidence="2" id="KW-0812">Transmembrane</keyword>
<keyword evidence="2" id="KW-0472">Membrane</keyword>
<feature type="domain" description="EF-hand" evidence="3">
    <location>
        <begin position="87"/>
        <end position="122"/>
    </location>
</feature>
<dbReference type="InterPro" id="IPR018247">
    <property type="entry name" value="EF_Hand_1_Ca_BS"/>
</dbReference>
<dbReference type="Gene3D" id="1.10.238.10">
    <property type="entry name" value="EF-hand"/>
    <property type="match status" value="1"/>
</dbReference>